<keyword evidence="1" id="KW-0472">Membrane</keyword>
<keyword evidence="3" id="KW-1185">Reference proteome</keyword>
<dbReference type="EMBL" id="WTXG01000036">
    <property type="protein sequence ID" value="KAI0297508.1"/>
    <property type="molecule type" value="Genomic_DNA"/>
</dbReference>
<evidence type="ECO:0008006" key="4">
    <source>
        <dbReference type="Google" id="ProtNLM"/>
    </source>
</evidence>
<evidence type="ECO:0000313" key="3">
    <source>
        <dbReference type="Proteomes" id="UP001203297"/>
    </source>
</evidence>
<dbReference type="AlphaFoldDB" id="A0AAD4M0Z4"/>
<gene>
    <name evidence="2" type="ORF">B0F90DRAFT_894670</name>
</gene>
<comment type="caution">
    <text evidence="2">The sequence shown here is derived from an EMBL/GenBank/DDBJ whole genome shotgun (WGS) entry which is preliminary data.</text>
</comment>
<evidence type="ECO:0000256" key="1">
    <source>
        <dbReference type="SAM" id="Phobius"/>
    </source>
</evidence>
<feature type="transmembrane region" description="Helical" evidence="1">
    <location>
        <begin position="140"/>
        <end position="164"/>
    </location>
</feature>
<keyword evidence="1" id="KW-1133">Transmembrane helix</keyword>
<name>A0AAD4M0Z4_9AGAM</name>
<proteinExistence type="predicted"/>
<evidence type="ECO:0000313" key="2">
    <source>
        <dbReference type="EMBL" id="KAI0297508.1"/>
    </source>
</evidence>
<accession>A0AAD4M0Z4</accession>
<keyword evidence="1" id="KW-0812">Transmembrane</keyword>
<reference evidence="2" key="1">
    <citation type="journal article" date="2022" name="New Phytol.">
        <title>Evolutionary transition to the ectomycorrhizal habit in the genomes of a hyperdiverse lineage of mushroom-forming fungi.</title>
        <authorList>
            <person name="Looney B."/>
            <person name="Miyauchi S."/>
            <person name="Morin E."/>
            <person name="Drula E."/>
            <person name="Courty P.E."/>
            <person name="Kohler A."/>
            <person name="Kuo A."/>
            <person name="LaButti K."/>
            <person name="Pangilinan J."/>
            <person name="Lipzen A."/>
            <person name="Riley R."/>
            <person name="Andreopoulos W."/>
            <person name="He G."/>
            <person name="Johnson J."/>
            <person name="Nolan M."/>
            <person name="Tritt A."/>
            <person name="Barry K.W."/>
            <person name="Grigoriev I.V."/>
            <person name="Nagy L.G."/>
            <person name="Hibbett D."/>
            <person name="Henrissat B."/>
            <person name="Matheny P.B."/>
            <person name="Labbe J."/>
            <person name="Martin F.M."/>
        </authorList>
    </citation>
    <scope>NUCLEOTIDE SEQUENCE</scope>
    <source>
        <strain evidence="2">BPL690</strain>
    </source>
</reference>
<protein>
    <recommendedName>
        <fullName evidence="4">Transmembrane protein</fullName>
    </recommendedName>
</protein>
<organism evidence="2 3">
    <name type="scientific">Multifurca ochricompacta</name>
    <dbReference type="NCBI Taxonomy" id="376703"/>
    <lineage>
        <taxon>Eukaryota</taxon>
        <taxon>Fungi</taxon>
        <taxon>Dikarya</taxon>
        <taxon>Basidiomycota</taxon>
        <taxon>Agaricomycotina</taxon>
        <taxon>Agaricomycetes</taxon>
        <taxon>Russulales</taxon>
        <taxon>Russulaceae</taxon>
        <taxon>Multifurca</taxon>
    </lineage>
</organism>
<dbReference type="Proteomes" id="UP001203297">
    <property type="component" value="Unassembled WGS sequence"/>
</dbReference>
<sequence>MNLRGKPHSPFGVLLVIKNGCSRSSPSRVPQIANHLRCVRFPVTVTVNKSKRQKRAKPSRICFCFFFLRHDPCLTLRHGVISSISVCWAIALPLFLGPCETITRVCVSVSVCWGCWGCKKTKTKKKRREMIILPGLWAQDISFLSSLLFSSVVVVFVFVLPFFAKALESVIATLDVRAHPCTVSLTAPG</sequence>